<protein>
    <recommendedName>
        <fullName evidence="4">CBS domain-containing protein</fullName>
    </recommendedName>
</protein>
<proteinExistence type="predicted"/>
<feature type="domain" description="CBS" evidence="4">
    <location>
        <begin position="661"/>
        <end position="719"/>
    </location>
</feature>
<feature type="domain" description="CBS" evidence="4">
    <location>
        <begin position="391"/>
        <end position="450"/>
    </location>
</feature>
<evidence type="ECO:0000313" key="5">
    <source>
        <dbReference type="EMBL" id="CAJ1404064.1"/>
    </source>
</evidence>
<sequence>MTTRGFDVTGEAKMPACDMSTAPGTPEEFEDAHMEGLTVGELARQIGALPPCATHLSLREAAQRLLSTGQAAGCVVNESGVPVGVITEDDILHSYVQGAPWDTTVGEWVRGGGGVLFDPSPADGSVVSEQPLHSALPALVAPRVVPRMGRMGGRSALLVERRPGYEGGVLSAQDVVRGLARRAASESLRTSLGLGPTVADIMEPVERAPRLRVGFTMRELLQELLASPLRAALVLDCDGTIGGLATVADALWAFNQQMSQTLDAWDRLSSRPGRVDRQNIAADAAVPNACSALEGARHLLATERGDVVGVVSPAHLVSARCRARPVPSAAPYIELQRQERPRKVKEEEGAVKRQEDVKLEEPAPKKRAVMVKPKVVTEDEPQAVTLADVVARRETAHCSVSDTLSDAVDQLVCTGRTAAVVLDGDQIQGVLTENDVLAALVEGTTWNCKIGDWLKGSFARLPGFLVPALTLPSSASVADAAAEMVTLVEDGLGFACHHLLVHAKEEGEAHVRVLSALDIARGMVETVTQAGAAGGISALSAQEAAQLTVEQAMKERRFVSTCKLGDSLLKAFEEMHASKQNCVLILDDGHELDEEEKTEVKQEDEEREELTAEDEQWNKEHGQVLGTVTSSDALRAFSEHLRGNTSSVRGWLRGLNEQEHHSPAARSVRCNATLAEAALEMCQGELHHLLVMDGDGEVAGVLSALDIVCALGASYRFDLASPRFV</sequence>
<dbReference type="InterPro" id="IPR000644">
    <property type="entry name" value="CBS_dom"/>
</dbReference>
<accession>A0AA36JFD1</accession>
<dbReference type="PANTHER" id="PTHR43080">
    <property type="entry name" value="CBS DOMAIN-CONTAINING PROTEIN CBSX3, MITOCHONDRIAL"/>
    <property type="match status" value="1"/>
</dbReference>
<dbReference type="SMART" id="SM00116">
    <property type="entry name" value="CBS"/>
    <property type="match status" value="3"/>
</dbReference>
<dbReference type="PANTHER" id="PTHR43080:SF29">
    <property type="entry name" value="OS02G0818000 PROTEIN"/>
    <property type="match status" value="1"/>
</dbReference>
<keyword evidence="1 2" id="KW-0129">CBS domain</keyword>
<dbReference type="SUPFAM" id="SSF54631">
    <property type="entry name" value="CBS-domain pair"/>
    <property type="match status" value="3"/>
</dbReference>
<dbReference type="Proteomes" id="UP001178507">
    <property type="component" value="Unassembled WGS sequence"/>
</dbReference>
<feature type="region of interest" description="Disordered" evidence="3">
    <location>
        <begin position="1"/>
        <end position="25"/>
    </location>
</feature>
<dbReference type="Pfam" id="PF00571">
    <property type="entry name" value="CBS"/>
    <property type="match status" value="3"/>
</dbReference>
<evidence type="ECO:0000256" key="2">
    <source>
        <dbReference type="PROSITE-ProRule" id="PRU00703"/>
    </source>
</evidence>
<evidence type="ECO:0000256" key="3">
    <source>
        <dbReference type="SAM" id="MobiDB-lite"/>
    </source>
</evidence>
<dbReference type="InterPro" id="IPR051257">
    <property type="entry name" value="Diverse_CBS-Domain"/>
</dbReference>
<dbReference type="PROSITE" id="PS51371">
    <property type="entry name" value="CBS"/>
    <property type="match status" value="3"/>
</dbReference>
<evidence type="ECO:0000313" key="6">
    <source>
        <dbReference type="Proteomes" id="UP001178507"/>
    </source>
</evidence>
<feature type="region of interest" description="Disordered" evidence="3">
    <location>
        <begin position="593"/>
        <end position="614"/>
    </location>
</feature>
<dbReference type="InterPro" id="IPR046342">
    <property type="entry name" value="CBS_dom_sf"/>
</dbReference>
<dbReference type="AlphaFoldDB" id="A0AA36JFD1"/>
<keyword evidence="6" id="KW-1185">Reference proteome</keyword>
<evidence type="ECO:0000256" key="1">
    <source>
        <dbReference type="ARBA" id="ARBA00023122"/>
    </source>
</evidence>
<name>A0AA36JFD1_9DINO</name>
<comment type="caution">
    <text evidence="5">The sequence shown here is derived from an EMBL/GenBank/DDBJ whole genome shotgun (WGS) entry which is preliminary data.</text>
</comment>
<gene>
    <name evidence="5" type="ORF">EVOR1521_LOCUS26598</name>
</gene>
<organism evidence="5 6">
    <name type="scientific">Effrenium voratum</name>
    <dbReference type="NCBI Taxonomy" id="2562239"/>
    <lineage>
        <taxon>Eukaryota</taxon>
        <taxon>Sar</taxon>
        <taxon>Alveolata</taxon>
        <taxon>Dinophyceae</taxon>
        <taxon>Suessiales</taxon>
        <taxon>Symbiodiniaceae</taxon>
        <taxon>Effrenium</taxon>
    </lineage>
</organism>
<dbReference type="Gene3D" id="3.10.580.10">
    <property type="entry name" value="CBS-domain"/>
    <property type="match status" value="4"/>
</dbReference>
<dbReference type="EMBL" id="CAUJNA010003522">
    <property type="protein sequence ID" value="CAJ1404064.1"/>
    <property type="molecule type" value="Genomic_DNA"/>
</dbReference>
<evidence type="ECO:0000259" key="4">
    <source>
        <dbReference type="PROSITE" id="PS51371"/>
    </source>
</evidence>
<dbReference type="CDD" id="cd02205">
    <property type="entry name" value="CBS_pair_SF"/>
    <property type="match status" value="1"/>
</dbReference>
<reference evidence="5" key="1">
    <citation type="submission" date="2023-08" db="EMBL/GenBank/DDBJ databases">
        <authorList>
            <person name="Chen Y."/>
            <person name="Shah S."/>
            <person name="Dougan E. K."/>
            <person name="Thang M."/>
            <person name="Chan C."/>
        </authorList>
    </citation>
    <scope>NUCLEOTIDE SEQUENCE</scope>
</reference>
<feature type="domain" description="CBS" evidence="4">
    <location>
        <begin position="42"/>
        <end position="103"/>
    </location>
</feature>